<evidence type="ECO:0000313" key="3">
    <source>
        <dbReference type="Proteomes" id="UP000251068"/>
    </source>
</evidence>
<sequence length="29" mass="2820">MELTSEKVAGKITEITGTGPGSASVASTP</sequence>
<protein>
    <submittedName>
        <fullName evidence="2">Uncharacterized protein</fullName>
    </submittedName>
</protein>
<feature type="region of interest" description="Disordered" evidence="1">
    <location>
        <begin position="1"/>
        <end position="29"/>
    </location>
</feature>
<evidence type="ECO:0000313" key="2">
    <source>
        <dbReference type="EMBL" id="AWY04539.1"/>
    </source>
</evidence>
<name>A0A2Z4Q3T7_9CAUD</name>
<gene>
    <name evidence="2" type="primary">78</name>
    <name evidence="2" type="ORF">SEA_ANNASERENA_78</name>
</gene>
<reference evidence="2 3" key="1">
    <citation type="submission" date="2018-04" db="EMBL/GenBank/DDBJ databases">
        <authorList>
            <person name="Harrington T."/>
            <person name="Washburn E."/>
            <person name="Bricker J."/>
            <person name="McKinney A."/>
            <person name="Betsko A.J."/>
            <person name="Garlena R.A."/>
            <person name="Russell D.A."/>
            <person name="Pope W.A."/>
            <person name="Jacobs-Sera D."/>
            <person name="Hatfull G.F."/>
        </authorList>
    </citation>
    <scope>NUCLEOTIDE SEQUENCE [LARGE SCALE GENOMIC DNA]</scope>
</reference>
<organism evidence="2 3">
    <name type="scientific">Microbacterium phage AnnaSerena</name>
    <dbReference type="NCBI Taxonomy" id="2201432"/>
    <lineage>
        <taxon>Viruses</taxon>
        <taxon>Duplodnaviria</taxon>
        <taxon>Heunggongvirae</taxon>
        <taxon>Uroviricota</taxon>
        <taxon>Caudoviricetes</taxon>
        <taxon>Krampusvirus</taxon>
        <taxon>Krampusvirus krampus</taxon>
    </lineage>
</organism>
<dbReference type="Proteomes" id="UP000251068">
    <property type="component" value="Segment"/>
</dbReference>
<dbReference type="EMBL" id="MH271292">
    <property type="protein sequence ID" value="AWY04539.1"/>
    <property type="molecule type" value="Genomic_DNA"/>
</dbReference>
<accession>A0A2Z4Q3T7</accession>
<evidence type="ECO:0000256" key="1">
    <source>
        <dbReference type="SAM" id="MobiDB-lite"/>
    </source>
</evidence>
<proteinExistence type="predicted"/>